<protein>
    <submittedName>
        <fullName evidence="3">Uncharacterized protein</fullName>
    </submittedName>
</protein>
<name>A0A812UCM7_9DINO</name>
<keyword evidence="2" id="KW-0732">Signal</keyword>
<keyword evidence="1" id="KW-0472">Membrane</keyword>
<comment type="caution">
    <text evidence="3">The sequence shown here is derived from an EMBL/GenBank/DDBJ whole genome shotgun (WGS) entry which is preliminary data.</text>
</comment>
<feature type="transmembrane region" description="Helical" evidence="1">
    <location>
        <begin position="114"/>
        <end position="135"/>
    </location>
</feature>
<keyword evidence="4" id="KW-1185">Reference proteome</keyword>
<gene>
    <name evidence="3" type="ORF">SNAT2548_LOCUS31640</name>
</gene>
<dbReference type="EMBL" id="CAJNDS010002668">
    <property type="protein sequence ID" value="CAE7560987.1"/>
    <property type="molecule type" value="Genomic_DNA"/>
</dbReference>
<feature type="chain" id="PRO_5032977448" evidence="2">
    <location>
        <begin position="27"/>
        <end position="328"/>
    </location>
</feature>
<dbReference type="OrthoDB" id="10356746at2759"/>
<organism evidence="3 4">
    <name type="scientific">Symbiodinium natans</name>
    <dbReference type="NCBI Taxonomy" id="878477"/>
    <lineage>
        <taxon>Eukaryota</taxon>
        <taxon>Sar</taxon>
        <taxon>Alveolata</taxon>
        <taxon>Dinophyceae</taxon>
        <taxon>Suessiales</taxon>
        <taxon>Symbiodiniaceae</taxon>
        <taxon>Symbiodinium</taxon>
    </lineage>
</organism>
<keyword evidence="1" id="KW-0812">Transmembrane</keyword>
<accession>A0A812UCM7</accession>
<evidence type="ECO:0000313" key="4">
    <source>
        <dbReference type="Proteomes" id="UP000604046"/>
    </source>
</evidence>
<keyword evidence="1" id="KW-1133">Transmembrane helix</keyword>
<dbReference type="AlphaFoldDB" id="A0A812UCM7"/>
<evidence type="ECO:0000313" key="3">
    <source>
        <dbReference type="EMBL" id="CAE7560987.1"/>
    </source>
</evidence>
<dbReference type="Proteomes" id="UP000604046">
    <property type="component" value="Unassembled WGS sequence"/>
</dbReference>
<feature type="transmembrane region" description="Helical" evidence="1">
    <location>
        <begin position="82"/>
        <end position="102"/>
    </location>
</feature>
<proteinExistence type="predicted"/>
<evidence type="ECO:0000256" key="2">
    <source>
        <dbReference type="SAM" id="SignalP"/>
    </source>
</evidence>
<sequence>MSEASWRLMALAWLPIPAVGPFLCKATEYLNSHTLIAVGRDGPELAPKLKEVPSVSFDSVHGRDEKSLRALLLQDSPMRLQIARWACDFGLLGMLVLIQLAYFRAFKQSQVDGVAACLGLALVISIIQVVADLVLQVQAYRAGQCLVQACEALLVTAPFSPRGVTPKEADPLQGLQPGDALRTRVAWRQLKLLSWTSEGRLPATVYAWLNSAYGRQSNIGRLFLRLKERQYEQEHRPHKVDIATNPKILTSVMLACQVLLLRAAAHNDICIHQAFRAAQCRAETDALEAAKARAASFRHWTKQKATVRAAAAGNALLEAGVEHTEEGI</sequence>
<reference evidence="3" key="1">
    <citation type="submission" date="2021-02" db="EMBL/GenBank/DDBJ databases">
        <authorList>
            <person name="Dougan E. K."/>
            <person name="Rhodes N."/>
            <person name="Thang M."/>
            <person name="Chan C."/>
        </authorList>
    </citation>
    <scope>NUCLEOTIDE SEQUENCE</scope>
</reference>
<evidence type="ECO:0000256" key="1">
    <source>
        <dbReference type="SAM" id="Phobius"/>
    </source>
</evidence>
<feature type="signal peptide" evidence="2">
    <location>
        <begin position="1"/>
        <end position="26"/>
    </location>
</feature>